<comment type="caution">
    <text evidence="1">The sequence shown here is derived from an EMBL/GenBank/DDBJ whole genome shotgun (WGS) entry which is preliminary data.</text>
</comment>
<gene>
    <name evidence="1" type="ORF">MSG28_011622</name>
</gene>
<proteinExistence type="predicted"/>
<dbReference type="EMBL" id="CM046119">
    <property type="protein sequence ID" value="KAI8425858.1"/>
    <property type="molecule type" value="Genomic_DNA"/>
</dbReference>
<protein>
    <submittedName>
        <fullName evidence="1">Uncharacterized protein</fullName>
    </submittedName>
</protein>
<evidence type="ECO:0000313" key="1">
    <source>
        <dbReference type="EMBL" id="KAI8425858.1"/>
    </source>
</evidence>
<evidence type="ECO:0000313" key="2">
    <source>
        <dbReference type="Proteomes" id="UP001064048"/>
    </source>
</evidence>
<reference evidence="1 2" key="1">
    <citation type="journal article" date="2022" name="Genome Biol. Evol.">
        <title>The Spruce Budworm Genome: Reconstructing the Evolutionary History of Antifreeze Proteins.</title>
        <authorList>
            <person name="Beliveau C."/>
            <person name="Gagne P."/>
            <person name="Picq S."/>
            <person name="Vernygora O."/>
            <person name="Keeling C.I."/>
            <person name="Pinkney K."/>
            <person name="Doucet D."/>
            <person name="Wen F."/>
            <person name="Johnston J.S."/>
            <person name="Maaroufi H."/>
            <person name="Boyle B."/>
            <person name="Laroche J."/>
            <person name="Dewar K."/>
            <person name="Juretic N."/>
            <person name="Blackburn G."/>
            <person name="Nisole A."/>
            <person name="Brunet B."/>
            <person name="Brandao M."/>
            <person name="Lumley L."/>
            <person name="Duan J."/>
            <person name="Quan G."/>
            <person name="Lucarotti C.J."/>
            <person name="Roe A.D."/>
            <person name="Sperling F.A.H."/>
            <person name="Levesque R.C."/>
            <person name="Cusson M."/>
        </authorList>
    </citation>
    <scope>NUCLEOTIDE SEQUENCE [LARGE SCALE GENOMIC DNA]</scope>
    <source>
        <strain evidence="1">Glfc:IPQL:Cfum</strain>
    </source>
</reference>
<organism evidence="1 2">
    <name type="scientific">Choristoneura fumiferana</name>
    <name type="common">Spruce budworm moth</name>
    <name type="synonym">Archips fumiferana</name>
    <dbReference type="NCBI Taxonomy" id="7141"/>
    <lineage>
        <taxon>Eukaryota</taxon>
        <taxon>Metazoa</taxon>
        <taxon>Ecdysozoa</taxon>
        <taxon>Arthropoda</taxon>
        <taxon>Hexapoda</taxon>
        <taxon>Insecta</taxon>
        <taxon>Pterygota</taxon>
        <taxon>Neoptera</taxon>
        <taxon>Endopterygota</taxon>
        <taxon>Lepidoptera</taxon>
        <taxon>Glossata</taxon>
        <taxon>Ditrysia</taxon>
        <taxon>Tortricoidea</taxon>
        <taxon>Tortricidae</taxon>
        <taxon>Tortricinae</taxon>
        <taxon>Choristoneura</taxon>
    </lineage>
</organism>
<name>A0ACC0JNX3_CHOFU</name>
<keyword evidence="2" id="KW-1185">Reference proteome</keyword>
<accession>A0ACC0JNX3</accession>
<sequence>MWWLGFVLVVGVFCENNETIFHGVLNPDCVASYFRMFVTRRVPPRNYLYFHETQVDEPVVDEAALGLLRQVQIGWRIVGGKTIDIQEAPYQVLYGEYCGGSLIAPEWVITAAHCKPLWHGSKNAGSISSLYDDGKTLCEEAASPLVSVGVDQSLCQLAEEFPCARVPRTERLDAEGNEVNLPIFSREKETFILAGSTYRSKATRYHICAHFTHPLWSSESKDHPHDFDYQLVLLEVPVPISAMARPIAIGTLEDIVPGHMVSISGWGHVAYKKSRMQDILRRVSVPVVPDAICKHLPNENYRRITPRMFCAGYINGTKDSCQGDSGGPVVVNGKLVGLVSFGVGCAMAEQPGVYTKIPYVRDWIRAITALPL</sequence>
<dbReference type="Proteomes" id="UP001064048">
    <property type="component" value="Chromosome 19"/>
</dbReference>